<reference evidence="1 2" key="2">
    <citation type="journal article" date="2016" name="Appl. Microbiol. Biotechnol.">
        <title>Mutations improving production and secretion of extracellular lipase by Burkholderia glumae PG1.</title>
        <authorList>
            <person name="Knapp A."/>
            <person name="Voget S."/>
            <person name="Gao R."/>
            <person name="Zaburannyi N."/>
            <person name="Krysciak D."/>
            <person name="Breuer M."/>
            <person name="Hauer B."/>
            <person name="Streit W.R."/>
            <person name="Muller R."/>
            <person name="Daniel R."/>
            <person name="Jaeger K.E."/>
        </authorList>
    </citation>
    <scope>NUCLEOTIDE SEQUENCE [LARGE SCALE GENOMIC DNA]</scope>
    <source>
        <strain evidence="1 2">PG1</strain>
    </source>
</reference>
<dbReference type="NCBIfam" id="TIGR03696">
    <property type="entry name" value="Rhs_assc_core"/>
    <property type="match status" value="1"/>
</dbReference>
<sequence>MTDEAGEVAWSARYRAWGAAQEVISEAARKAGIGNPLRFAGQYFDRETGLHYNRHRYYDPTSGRFVSKDPIGLAGGINAYQYAPNSTLWIDPLGLAKRGPKTGGCGPHNEIIAAWGREIEAAGGKVRAGGGVAKERLVKTPGGFKEGRRPDIIYTNSDGQNIYGQVGRVRAGGVTPVTREQQAMDDLRTKTEGRDVPDEVQFRGYNCCRCVEK</sequence>
<dbReference type="InterPro" id="IPR050708">
    <property type="entry name" value="T6SS_VgrG/RHS"/>
</dbReference>
<accession>A0A0B6SEW1</accession>
<organism evidence="1 2">
    <name type="scientific">Burkholderia plantarii</name>
    <dbReference type="NCBI Taxonomy" id="41899"/>
    <lineage>
        <taxon>Bacteria</taxon>
        <taxon>Pseudomonadati</taxon>
        <taxon>Pseudomonadota</taxon>
        <taxon>Betaproteobacteria</taxon>
        <taxon>Burkholderiales</taxon>
        <taxon>Burkholderiaceae</taxon>
        <taxon>Burkholderia</taxon>
    </lineage>
</organism>
<dbReference type="Gene3D" id="2.180.10.10">
    <property type="entry name" value="RHS repeat-associated core"/>
    <property type="match status" value="1"/>
</dbReference>
<name>A0A0B6SEW1_BURPL</name>
<dbReference type="HOGENOM" id="CLU_1292391_0_0_4"/>
<evidence type="ECO:0000313" key="1">
    <source>
        <dbReference type="EMBL" id="AJK50761.1"/>
    </source>
</evidence>
<evidence type="ECO:0000313" key="2">
    <source>
        <dbReference type="Proteomes" id="UP000031838"/>
    </source>
</evidence>
<dbReference type="PANTHER" id="PTHR32305:SF15">
    <property type="entry name" value="PROTEIN RHSA-RELATED"/>
    <property type="match status" value="1"/>
</dbReference>
<reference evidence="2" key="1">
    <citation type="submission" date="2011-03" db="EMBL/GenBank/DDBJ databases">
        <authorList>
            <person name="Voget S."/>
            <person name="Streit W.R."/>
            <person name="Jaeger K.E."/>
            <person name="Daniel R."/>
        </authorList>
    </citation>
    <scope>NUCLEOTIDE SEQUENCE [LARGE SCALE GENOMIC DNA]</scope>
    <source>
        <strain evidence="2">PG1</strain>
    </source>
</reference>
<proteinExistence type="predicted"/>
<dbReference type="InterPro" id="IPR022385">
    <property type="entry name" value="Rhs_assc_core"/>
</dbReference>
<dbReference type="AlphaFoldDB" id="A0A0B6SEW1"/>
<dbReference type="EMBL" id="CP002581">
    <property type="protein sequence ID" value="AJK50761.1"/>
    <property type="molecule type" value="Genomic_DNA"/>
</dbReference>
<dbReference type="Proteomes" id="UP000031838">
    <property type="component" value="Chromosome 2"/>
</dbReference>
<keyword evidence="2" id="KW-1185">Reference proteome</keyword>
<gene>
    <name evidence="1" type="ORF">BGL_2c27070</name>
</gene>
<dbReference type="PANTHER" id="PTHR32305">
    <property type="match status" value="1"/>
</dbReference>
<dbReference type="KEGG" id="bgp:BGL_2c27070"/>
<protein>
    <submittedName>
        <fullName evidence="1">Putative Rhs family protein</fullName>
    </submittedName>
</protein>
<dbReference type="PRINTS" id="PR00394">
    <property type="entry name" value="RHSPROTEIN"/>
</dbReference>